<name>A0A0F9RAZ1_9ZZZZ</name>
<organism evidence="1">
    <name type="scientific">marine sediment metagenome</name>
    <dbReference type="NCBI Taxonomy" id="412755"/>
    <lineage>
        <taxon>unclassified sequences</taxon>
        <taxon>metagenomes</taxon>
        <taxon>ecological metagenomes</taxon>
    </lineage>
</organism>
<protein>
    <submittedName>
        <fullName evidence="1">Uncharacterized protein</fullName>
    </submittedName>
</protein>
<accession>A0A0F9RAZ1</accession>
<proteinExistence type="predicted"/>
<gene>
    <name evidence="1" type="ORF">LCGC14_0916070</name>
</gene>
<evidence type="ECO:0000313" key="1">
    <source>
        <dbReference type="EMBL" id="KKN22341.1"/>
    </source>
</evidence>
<sequence>MNIANIQAMIEERNEQERHQFYADAQRVIIATNNSLRLRMARAERMIEQEISEKEIEDAN</sequence>
<reference evidence="1" key="1">
    <citation type="journal article" date="2015" name="Nature">
        <title>Complex archaea that bridge the gap between prokaryotes and eukaryotes.</title>
        <authorList>
            <person name="Spang A."/>
            <person name="Saw J.H."/>
            <person name="Jorgensen S.L."/>
            <person name="Zaremba-Niedzwiedzka K."/>
            <person name="Martijn J."/>
            <person name="Lind A.E."/>
            <person name="van Eijk R."/>
            <person name="Schleper C."/>
            <person name="Guy L."/>
            <person name="Ettema T.J."/>
        </authorList>
    </citation>
    <scope>NUCLEOTIDE SEQUENCE</scope>
</reference>
<dbReference type="AlphaFoldDB" id="A0A0F9RAZ1"/>
<comment type="caution">
    <text evidence="1">The sequence shown here is derived from an EMBL/GenBank/DDBJ whole genome shotgun (WGS) entry which is preliminary data.</text>
</comment>
<dbReference type="EMBL" id="LAZR01003070">
    <property type="protein sequence ID" value="KKN22341.1"/>
    <property type="molecule type" value="Genomic_DNA"/>
</dbReference>